<evidence type="ECO:0000256" key="16">
    <source>
        <dbReference type="ARBA" id="ARBA00046163"/>
    </source>
</evidence>
<keyword evidence="5" id="KW-0532">Neurotransmitter transport</keyword>
<dbReference type="GO" id="GO:0015179">
    <property type="term" value="F:L-amino acid transmembrane transporter activity"/>
    <property type="evidence" value="ECO:0007669"/>
    <property type="project" value="TreeGrafter"/>
</dbReference>
<evidence type="ECO:0000256" key="11">
    <source>
        <dbReference type="ARBA" id="ARBA00035961"/>
    </source>
</evidence>
<feature type="domain" description="Amino acid transporter transmembrane" evidence="19">
    <location>
        <begin position="256"/>
        <end position="654"/>
    </location>
</feature>
<evidence type="ECO:0000256" key="6">
    <source>
        <dbReference type="ARBA" id="ARBA00022989"/>
    </source>
</evidence>
<name>A0A315VXD5_GAMAF</name>
<evidence type="ECO:0000256" key="14">
    <source>
        <dbReference type="ARBA" id="ARBA00041574"/>
    </source>
</evidence>
<comment type="caution">
    <text evidence="20">The sequence shown here is derived from an EMBL/GenBank/DDBJ whole genome shotgun (WGS) entry which is preliminary data.</text>
</comment>
<comment type="catalytic activity">
    <reaction evidence="11">
        <text>glycine(out) + n H(+)(in) = glycine(in) + n H(+)(out)</text>
        <dbReference type="Rhea" id="RHEA:70983"/>
        <dbReference type="ChEBI" id="CHEBI:15378"/>
        <dbReference type="ChEBI" id="CHEBI:57305"/>
    </reaction>
</comment>
<dbReference type="GO" id="GO:0006836">
    <property type="term" value="P:neurotransmitter transport"/>
    <property type="evidence" value="ECO:0007669"/>
    <property type="project" value="UniProtKB-KW"/>
</dbReference>
<dbReference type="STRING" id="33528.ENSGAFP00000003636"/>
<keyword evidence="8" id="KW-0968">Cytoplasmic vesicle</keyword>
<feature type="transmembrane region" description="Helical" evidence="18">
    <location>
        <begin position="273"/>
        <end position="299"/>
    </location>
</feature>
<feature type="region of interest" description="Disordered" evidence="17">
    <location>
        <begin position="73"/>
        <end position="132"/>
    </location>
</feature>
<organism evidence="20 21">
    <name type="scientific">Gambusia affinis</name>
    <name type="common">Western mosquitofish</name>
    <name type="synonym">Heterandria affinis</name>
    <dbReference type="NCBI Taxonomy" id="33528"/>
    <lineage>
        <taxon>Eukaryota</taxon>
        <taxon>Metazoa</taxon>
        <taxon>Chordata</taxon>
        <taxon>Craniata</taxon>
        <taxon>Vertebrata</taxon>
        <taxon>Euteleostomi</taxon>
        <taxon>Actinopterygii</taxon>
        <taxon>Neopterygii</taxon>
        <taxon>Teleostei</taxon>
        <taxon>Neoteleostei</taxon>
        <taxon>Acanthomorphata</taxon>
        <taxon>Ovalentaria</taxon>
        <taxon>Atherinomorphae</taxon>
        <taxon>Cyprinodontiformes</taxon>
        <taxon>Poeciliidae</taxon>
        <taxon>Poeciliinae</taxon>
        <taxon>Gambusia</taxon>
    </lineage>
</organism>
<evidence type="ECO:0000256" key="12">
    <source>
        <dbReference type="ARBA" id="ARBA00036440"/>
    </source>
</evidence>
<comment type="catalytic activity">
    <reaction evidence="12">
        <text>4-aminobutanoate(out) + n H(+)(in) = 4-aminobutanoate(in) + n H(+)(out)</text>
        <dbReference type="Rhea" id="RHEA:70979"/>
        <dbReference type="ChEBI" id="CHEBI:15378"/>
        <dbReference type="ChEBI" id="CHEBI:59888"/>
    </reaction>
</comment>
<feature type="transmembrane region" description="Helical" evidence="18">
    <location>
        <begin position="391"/>
        <end position="409"/>
    </location>
</feature>
<evidence type="ECO:0000259" key="19">
    <source>
        <dbReference type="Pfam" id="PF01490"/>
    </source>
</evidence>
<feature type="transmembrane region" description="Helical" evidence="18">
    <location>
        <begin position="637"/>
        <end position="658"/>
    </location>
</feature>
<evidence type="ECO:0000313" key="20">
    <source>
        <dbReference type="EMBL" id="PWA27574.1"/>
    </source>
</evidence>
<gene>
    <name evidence="20" type="ORF">CCH79_00000522</name>
</gene>
<dbReference type="GO" id="GO:0098793">
    <property type="term" value="C:presynapse"/>
    <property type="evidence" value="ECO:0007669"/>
    <property type="project" value="UniProtKB-SubCell"/>
</dbReference>
<accession>A0A315VXD5</accession>
<sequence length="748" mass="82218">MKAECVGAKVEDGVPSPGSKPWPALEGSLVFVGTGRVKISQGSDNKVFLDRLFEEDEEMLVLTCNDELNRTYTEGERSPIKSVKSRNNPQSDDTKESQSSTGENGQVFTHEDDKTLKDKHKSLRSTVNPRLDSPIFEKTGAEVLSTSVDITSANSCIIKNTKGFGKEKQLSEMQDNKTEKNLNINQNPEKKSTVCMVHRSSRGRLSGNRNKENEKDEMTSSHNLLISLQKEQVTTNLASPVESLSTNATAPNSHPTITAWEASWNVTNAIQGIFVLGLPFALVQSGYIGLVVLVLSAWVCNHTGRRLVACLYEEEPSGKSNSVSKVRVRHSYQDIMDACCKGLWPNWSVVGGCMINISQVIELLMTCTLYLLVSTTLLCDSLSAVAPPRSACSLMSLMFLLPCLLLTDLRPVSMLSLLCSLAHILISLLVILYCLSCASNWSWSFLSLSVDPEDFIVSVGVIIFSYTSQIFLPPLEGSMEDRGQFDTMLGWTHAVACIMKTTFSLLAVLTWGPETSEVVTDNLPPNLRPVVNLCLLAKALLSYPLPFYSTAEILQTCFLRDASLSSSSKQRSQGVSCPTLMVRGALLLSSYLLSLLVPRFSLLMGLTGSVTGAAMTLILPCLFHLKLRWGRLTVQDRLIDMSILSLGVVCSVAGGNIFTEIPKKFFHCLKKPVLVNGYRSRSSSLCERRCVRTTPSYKHPEEHELLRHAAHAARASATASTPAAASSVQHEKERPLQERRVYIQIAVP</sequence>
<dbReference type="AlphaFoldDB" id="A0A315VXD5"/>
<keyword evidence="7 18" id="KW-0472">Membrane</keyword>
<dbReference type="Pfam" id="PF01490">
    <property type="entry name" value="Aa_trans"/>
    <property type="match status" value="1"/>
</dbReference>
<feature type="compositionally biased region" description="Polar residues" evidence="17">
    <location>
        <begin position="85"/>
        <end position="107"/>
    </location>
</feature>
<feature type="transmembrane region" description="Helical" evidence="18">
    <location>
        <begin position="455"/>
        <end position="475"/>
    </location>
</feature>
<comment type="function">
    <text evidence="16">Antiporter that exchanges vesicular protons for cytosolic 4-aminobutanoate or to a lesser extend glycine, thus allowing their secretion from nerve terminals. The transport is equally dependent on the chemical and electrical components of the proton gradient. May also transport beta-alanine. Acidification of GABAergic synaptic vesicles is a prerequisite for 4-aminobutanoate uptake.</text>
</comment>
<evidence type="ECO:0000256" key="15">
    <source>
        <dbReference type="ARBA" id="ARBA00042394"/>
    </source>
</evidence>
<protein>
    <recommendedName>
        <fullName evidence="13">Vesicular inhibitory amino acid transporter</fullName>
    </recommendedName>
    <alternativeName>
        <fullName evidence="14">Solute carrier family 32 member 1</fullName>
    </alternativeName>
    <alternativeName>
        <fullName evidence="15">Vesicular GABA transporter</fullName>
    </alternativeName>
</protein>
<evidence type="ECO:0000313" key="21">
    <source>
        <dbReference type="Proteomes" id="UP000250572"/>
    </source>
</evidence>
<comment type="catalytic activity">
    <reaction evidence="10">
        <text>beta-alanine(out) + n H(+)(in) = beta-alanine(in) + n H(+)(out)</text>
        <dbReference type="Rhea" id="RHEA:70987"/>
        <dbReference type="ChEBI" id="CHEBI:15378"/>
        <dbReference type="ChEBI" id="CHEBI:57966"/>
    </reaction>
</comment>
<comment type="subcellular location">
    <subcellularLocation>
        <location evidence="1">Cytoplasmic vesicle membrane</location>
        <topology evidence="1">Multi-pass membrane protein</topology>
    </subcellularLocation>
    <subcellularLocation>
        <location evidence="9">Presynapse</location>
    </subcellularLocation>
</comment>
<evidence type="ECO:0000256" key="17">
    <source>
        <dbReference type="SAM" id="MobiDB-lite"/>
    </source>
</evidence>
<feature type="transmembrane region" description="Helical" evidence="18">
    <location>
        <begin position="487"/>
        <end position="510"/>
    </location>
</feature>
<keyword evidence="4 18" id="KW-0812">Transmembrane</keyword>
<evidence type="ECO:0000256" key="5">
    <source>
        <dbReference type="ARBA" id="ARBA00022775"/>
    </source>
</evidence>
<comment type="similarity">
    <text evidence="2">Belongs to the amino acid/polyamine transporter 2 family.</text>
</comment>
<evidence type="ECO:0000256" key="10">
    <source>
        <dbReference type="ARBA" id="ARBA00035892"/>
    </source>
</evidence>
<dbReference type="PANTHER" id="PTHR22950">
    <property type="entry name" value="AMINO ACID TRANSPORTER"/>
    <property type="match status" value="1"/>
</dbReference>
<dbReference type="EMBL" id="NHOQ01001000">
    <property type="protein sequence ID" value="PWA27574.1"/>
    <property type="molecule type" value="Genomic_DNA"/>
</dbReference>
<evidence type="ECO:0000256" key="8">
    <source>
        <dbReference type="ARBA" id="ARBA00023329"/>
    </source>
</evidence>
<dbReference type="GO" id="GO:0005774">
    <property type="term" value="C:vacuolar membrane"/>
    <property type="evidence" value="ECO:0007669"/>
    <property type="project" value="TreeGrafter"/>
</dbReference>
<keyword evidence="3" id="KW-0813">Transport</keyword>
<dbReference type="GO" id="GO:0030659">
    <property type="term" value="C:cytoplasmic vesicle membrane"/>
    <property type="evidence" value="ECO:0007669"/>
    <property type="project" value="UniProtKB-SubCell"/>
</dbReference>
<reference evidence="20 21" key="1">
    <citation type="journal article" date="2018" name="G3 (Bethesda)">
        <title>A High-Quality Reference Genome for the Invasive Mosquitofish Gambusia affinis Using a Chicago Library.</title>
        <authorList>
            <person name="Hoffberg S.L."/>
            <person name="Troendle N.J."/>
            <person name="Glenn T.C."/>
            <person name="Mahmud O."/>
            <person name="Louha S."/>
            <person name="Chalopin D."/>
            <person name="Bennetzen J.L."/>
            <person name="Mauricio R."/>
        </authorList>
    </citation>
    <scope>NUCLEOTIDE SEQUENCE [LARGE SCALE GENOMIC DNA]</scope>
    <source>
        <strain evidence="20">NE01/NJP1002.9</strain>
        <tissue evidence="20">Muscle</tissue>
    </source>
</reference>
<evidence type="ECO:0000256" key="7">
    <source>
        <dbReference type="ARBA" id="ARBA00023136"/>
    </source>
</evidence>
<dbReference type="Proteomes" id="UP000250572">
    <property type="component" value="Unassembled WGS sequence"/>
</dbReference>
<evidence type="ECO:0000256" key="4">
    <source>
        <dbReference type="ARBA" id="ARBA00022692"/>
    </source>
</evidence>
<keyword evidence="21" id="KW-1185">Reference proteome</keyword>
<proteinExistence type="inferred from homology"/>
<evidence type="ECO:0000256" key="13">
    <source>
        <dbReference type="ARBA" id="ARBA00039542"/>
    </source>
</evidence>
<feature type="transmembrane region" description="Helical" evidence="18">
    <location>
        <begin position="602"/>
        <end position="625"/>
    </location>
</feature>
<keyword evidence="6 18" id="KW-1133">Transmembrane helix</keyword>
<evidence type="ECO:0000256" key="1">
    <source>
        <dbReference type="ARBA" id="ARBA00004439"/>
    </source>
</evidence>
<feature type="transmembrane region" description="Helical" evidence="18">
    <location>
        <begin position="421"/>
        <end position="443"/>
    </location>
</feature>
<dbReference type="PANTHER" id="PTHR22950:SF689">
    <property type="entry name" value="VESICULAR INHIBITORY AMINO ACID TRANSPORTER"/>
    <property type="match status" value="1"/>
</dbReference>
<evidence type="ECO:0000256" key="2">
    <source>
        <dbReference type="ARBA" id="ARBA00008066"/>
    </source>
</evidence>
<evidence type="ECO:0000256" key="9">
    <source>
        <dbReference type="ARBA" id="ARBA00034106"/>
    </source>
</evidence>
<evidence type="ECO:0000256" key="18">
    <source>
        <dbReference type="SAM" id="Phobius"/>
    </source>
</evidence>
<evidence type="ECO:0000256" key="3">
    <source>
        <dbReference type="ARBA" id="ARBA00022448"/>
    </source>
</evidence>
<feature type="region of interest" description="Disordered" evidence="17">
    <location>
        <begin position="1"/>
        <end position="24"/>
    </location>
</feature>
<feature type="non-terminal residue" evidence="20">
    <location>
        <position position="748"/>
    </location>
</feature>
<dbReference type="InterPro" id="IPR013057">
    <property type="entry name" value="AA_transpt_TM"/>
</dbReference>